<dbReference type="WBParaSite" id="ECPE_0000460001-mRNA-1">
    <property type="protein sequence ID" value="ECPE_0000460001-mRNA-1"/>
    <property type="gene ID" value="ECPE_0000460001"/>
</dbReference>
<protein>
    <submittedName>
        <fullName evidence="1">Coiled-coil domain-containing protein 142</fullName>
    </submittedName>
</protein>
<accession>A0A183ACA3</accession>
<reference evidence="1" key="1">
    <citation type="submission" date="2016-06" db="UniProtKB">
        <authorList>
            <consortium name="WormBaseParasite"/>
        </authorList>
    </citation>
    <scope>IDENTIFICATION</scope>
</reference>
<name>A0A183ACA3_9TREM</name>
<proteinExistence type="predicted"/>
<dbReference type="AlphaFoldDB" id="A0A183ACA3"/>
<sequence>LTVDRIRTILDQLRSALAQTELAVRGSQDKIAKLFPHLSDGSCIAFIEVLSSYMQAFNYKSNHCHNTGELVGHQVCKNMNEQNKHLVDQCPGKLITLQRIFHVPESQTPYLATQPHTDYIQPERLVASAQGLCDPDLLQMLATQASKLASLVTQMRQVQLEADRVFAPVNNHGVP</sequence>
<evidence type="ECO:0000313" key="1">
    <source>
        <dbReference type="WBParaSite" id="ECPE_0000460001-mRNA-1"/>
    </source>
</evidence>
<organism evidence="1">
    <name type="scientific">Echinostoma caproni</name>
    <dbReference type="NCBI Taxonomy" id="27848"/>
    <lineage>
        <taxon>Eukaryota</taxon>
        <taxon>Metazoa</taxon>
        <taxon>Spiralia</taxon>
        <taxon>Lophotrochozoa</taxon>
        <taxon>Platyhelminthes</taxon>
        <taxon>Trematoda</taxon>
        <taxon>Digenea</taxon>
        <taxon>Plagiorchiida</taxon>
        <taxon>Echinostomata</taxon>
        <taxon>Echinostomatoidea</taxon>
        <taxon>Echinostomatidae</taxon>
        <taxon>Echinostoma</taxon>
    </lineage>
</organism>